<proteinExistence type="predicted"/>
<dbReference type="EMBL" id="QPFP01000091">
    <property type="protein sequence ID" value="TEB22435.1"/>
    <property type="molecule type" value="Genomic_DNA"/>
</dbReference>
<feature type="compositionally biased region" description="Polar residues" evidence="1">
    <location>
        <begin position="1"/>
        <end position="23"/>
    </location>
</feature>
<name>A0A4Y7SKT2_COPMI</name>
<accession>A0A4Y7SKT2</accession>
<dbReference type="Proteomes" id="UP000298030">
    <property type="component" value="Unassembled WGS sequence"/>
</dbReference>
<evidence type="ECO:0008006" key="4">
    <source>
        <dbReference type="Google" id="ProtNLM"/>
    </source>
</evidence>
<sequence length="254" mass="28424">MSANSPTCSVMDISPSTPMNGSPSHEAMLCSPISPAPDCDSNLDYTVTAIDLYTLQGDITVPHHDDQFTAVALVEAGYLGNSPVQPSLAILLKTLDLLKTLHQPKPSFSFEAFKKVLCDLYQTPYQCQWQTTLADAFDVFLNIKHQVNEGIVQVLGRVTENWGVLNGCPSCTYGVKLQGERPIIFRILMLLDGNNWAKRVCNNFHQTGDRQVSLNDYWVDNPEVNKFKLNKICVTRIRLSRDHIPTRRQRCPSA</sequence>
<protein>
    <recommendedName>
        <fullName evidence="4">CxC2-like cysteine cluster KDZ transposase-associated domain-containing protein</fullName>
    </recommendedName>
</protein>
<reference evidence="2 3" key="1">
    <citation type="journal article" date="2019" name="Nat. Ecol. Evol.">
        <title>Megaphylogeny resolves global patterns of mushroom evolution.</title>
        <authorList>
            <person name="Varga T."/>
            <person name="Krizsan K."/>
            <person name="Foldi C."/>
            <person name="Dima B."/>
            <person name="Sanchez-Garcia M."/>
            <person name="Sanchez-Ramirez S."/>
            <person name="Szollosi G.J."/>
            <person name="Szarkandi J.G."/>
            <person name="Papp V."/>
            <person name="Albert L."/>
            <person name="Andreopoulos W."/>
            <person name="Angelini C."/>
            <person name="Antonin V."/>
            <person name="Barry K.W."/>
            <person name="Bougher N.L."/>
            <person name="Buchanan P."/>
            <person name="Buyck B."/>
            <person name="Bense V."/>
            <person name="Catcheside P."/>
            <person name="Chovatia M."/>
            <person name="Cooper J."/>
            <person name="Damon W."/>
            <person name="Desjardin D."/>
            <person name="Finy P."/>
            <person name="Geml J."/>
            <person name="Haridas S."/>
            <person name="Hughes K."/>
            <person name="Justo A."/>
            <person name="Karasinski D."/>
            <person name="Kautmanova I."/>
            <person name="Kiss B."/>
            <person name="Kocsube S."/>
            <person name="Kotiranta H."/>
            <person name="LaButti K.M."/>
            <person name="Lechner B.E."/>
            <person name="Liimatainen K."/>
            <person name="Lipzen A."/>
            <person name="Lukacs Z."/>
            <person name="Mihaltcheva S."/>
            <person name="Morgado L.N."/>
            <person name="Niskanen T."/>
            <person name="Noordeloos M.E."/>
            <person name="Ohm R.A."/>
            <person name="Ortiz-Santana B."/>
            <person name="Ovrebo C."/>
            <person name="Racz N."/>
            <person name="Riley R."/>
            <person name="Savchenko A."/>
            <person name="Shiryaev A."/>
            <person name="Soop K."/>
            <person name="Spirin V."/>
            <person name="Szebenyi C."/>
            <person name="Tomsovsky M."/>
            <person name="Tulloss R.E."/>
            <person name="Uehling J."/>
            <person name="Grigoriev I.V."/>
            <person name="Vagvolgyi C."/>
            <person name="Papp T."/>
            <person name="Martin F.M."/>
            <person name="Miettinen O."/>
            <person name="Hibbett D.S."/>
            <person name="Nagy L.G."/>
        </authorList>
    </citation>
    <scope>NUCLEOTIDE SEQUENCE [LARGE SCALE GENOMIC DNA]</scope>
    <source>
        <strain evidence="2 3">FP101781</strain>
    </source>
</reference>
<evidence type="ECO:0000256" key="1">
    <source>
        <dbReference type="SAM" id="MobiDB-lite"/>
    </source>
</evidence>
<gene>
    <name evidence="2" type="ORF">FA13DRAFT_1716044</name>
</gene>
<organism evidence="2 3">
    <name type="scientific">Coprinellus micaceus</name>
    <name type="common">Glistening ink-cap mushroom</name>
    <name type="synonym">Coprinus micaceus</name>
    <dbReference type="NCBI Taxonomy" id="71717"/>
    <lineage>
        <taxon>Eukaryota</taxon>
        <taxon>Fungi</taxon>
        <taxon>Dikarya</taxon>
        <taxon>Basidiomycota</taxon>
        <taxon>Agaricomycotina</taxon>
        <taxon>Agaricomycetes</taxon>
        <taxon>Agaricomycetidae</taxon>
        <taxon>Agaricales</taxon>
        <taxon>Agaricineae</taxon>
        <taxon>Psathyrellaceae</taxon>
        <taxon>Coprinellus</taxon>
    </lineage>
</organism>
<dbReference type="AlphaFoldDB" id="A0A4Y7SKT2"/>
<feature type="region of interest" description="Disordered" evidence="1">
    <location>
        <begin position="1"/>
        <end position="26"/>
    </location>
</feature>
<keyword evidence="3" id="KW-1185">Reference proteome</keyword>
<evidence type="ECO:0000313" key="2">
    <source>
        <dbReference type="EMBL" id="TEB22435.1"/>
    </source>
</evidence>
<evidence type="ECO:0000313" key="3">
    <source>
        <dbReference type="Proteomes" id="UP000298030"/>
    </source>
</evidence>
<dbReference type="OrthoDB" id="2665372at2759"/>
<comment type="caution">
    <text evidence="2">The sequence shown here is derived from an EMBL/GenBank/DDBJ whole genome shotgun (WGS) entry which is preliminary data.</text>
</comment>